<dbReference type="GO" id="GO:0005524">
    <property type="term" value="F:ATP binding"/>
    <property type="evidence" value="ECO:0007669"/>
    <property type="project" value="UniProtKB-KW"/>
</dbReference>
<protein>
    <submittedName>
        <fullName evidence="6">Kinase-like protein</fullName>
    </submittedName>
</protein>
<evidence type="ECO:0000256" key="4">
    <source>
        <dbReference type="ARBA" id="ARBA00022840"/>
    </source>
</evidence>
<evidence type="ECO:0000313" key="6">
    <source>
        <dbReference type="EMBL" id="PKB94208.1"/>
    </source>
</evidence>
<gene>
    <name evidence="6" type="ORF">RhiirA5_480094</name>
</gene>
<feature type="non-terminal residue" evidence="6">
    <location>
        <position position="174"/>
    </location>
</feature>
<evidence type="ECO:0000256" key="2">
    <source>
        <dbReference type="ARBA" id="ARBA00022741"/>
    </source>
</evidence>
<feature type="domain" description="Protein kinase" evidence="5">
    <location>
        <begin position="1"/>
        <end position="174"/>
    </location>
</feature>
<organism evidence="6 7">
    <name type="scientific">Rhizophagus irregularis</name>
    <dbReference type="NCBI Taxonomy" id="588596"/>
    <lineage>
        <taxon>Eukaryota</taxon>
        <taxon>Fungi</taxon>
        <taxon>Fungi incertae sedis</taxon>
        <taxon>Mucoromycota</taxon>
        <taxon>Glomeromycotina</taxon>
        <taxon>Glomeromycetes</taxon>
        <taxon>Glomerales</taxon>
        <taxon>Glomeraceae</taxon>
        <taxon>Rhizophagus</taxon>
    </lineage>
</organism>
<accession>A0A2N0NI23</accession>
<dbReference type="EMBL" id="LLXJ01006459">
    <property type="protein sequence ID" value="PKB94208.1"/>
    <property type="molecule type" value="Genomic_DNA"/>
</dbReference>
<sequence>MIFEWVERGTLRELYEKKDINWHCKVQIALNICRGLIFLQQAEILRHDLKCENILMTHTLEPKIYNFELARFDSGQTTTLGREINDVIRWMAPEKLSDFDSRYTTRCEIFSFSMLLWELAFEKVPYRNLTLGKIMAHVSNGGRETIKFEKSTPEISIVQGDYKRIINDSWKQNP</sequence>
<dbReference type="SMART" id="SM00219">
    <property type="entry name" value="TyrKc"/>
    <property type="match status" value="1"/>
</dbReference>
<dbReference type="PANTHER" id="PTHR44329:SF288">
    <property type="entry name" value="MITOGEN-ACTIVATED PROTEIN KINASE KINASE KINASE 20"/>
    <property type="match status" value="1"/>
</dbReference>
<dbReference type="SUPFAM" id="SSF56112">
    <property type="entry name" value="Protein kinase-like (PK-like)"/>
    <property type="match status" value="1"/>
</dbReference>
<reference evidence="6 7" key="2">
    <citation type="submission" date="2017-09" db="EMBL/GenBank/DDBJ databases">
        <title>Extensive intraspecific genome diversity in a model arbuscular mycorrhizal fungus.</title>
        <authorList>
            <person name="Chen E.C."/>
            <person name="Morin E."/>
            <person name="Beaudet D."/>
            <person name="Noel J."/>
            <person name="Ndikumana S."/>
            <person name="Charron P."/>
            <person name="St-Onge C."/>
            <person name="Giorgi J."/>
            <person name="Grigoriev I.V."/>
            <person name="Roux C."/>
            <person name="Martin F.M."/>
            <person name="Corradi N."/>
        </authorList>
    </citation>
    <scope>NUCLEOTIDE SEQUENCE [LARGE SCALE GENOMIC DNA]</scope>
    <source>
        <strain evidence="6 7">A5</strain>
    </source>
</reference>
<name>A0A2N0NI23_9GLOM</name>
<dbReference type="InterPro" id="IPR000719">
    <property type="entry name" value="Prot_kinase_dom"/>
</dbReference>
<dbReference type="AlphaFoldDB" id="A0A2N0NI23"/>
<keyword evidence="1" id="KW-0808">Transferase</keyword>
<evidence type="ECO:0000259" key="5">
    <source>
        <dbReference type="PROSITE" id="PS50011"/>
    </source>
</evidence>
<dbReference type="InterPro" id="IPR011009">
    <property type="entry name" value="Kinase-like_dom_sf"/>
</dbReference>
<dbReference type="PANTHER" id="PTHR44329">
    <property type="entry name" value="SERINE/THREONINE-PROTEIN KINASE TNNI3K-RELATED"/>
    <property type="match status" value="1"/>
</dbReference>
<dbReference type="PROSITE" id="PS50011">
    <property type="entry name" value="PROTEIN_KINASE_DOM"/>
    <property type="match status" value="1"/>
</dbReference>
<dbReference type="InterPro" id="IPR001245">
    <property type="entry name" value="Ser-Thr/Tyr_kinase_cat_dom"/>
</dbReference>
<dbReference type="GO" id="GO:0004674">
    <property type="term" value="F:protein serine/threonine kinase activity"/>
    <property type="evidence" value="ECO:0007669"/>
    <property type="project" value="TreeGrafter"/>
</dbReference>
<evidence type="ECO:0000256" key="1">
    <source>
        <dbReference type="ARBA" id="ARBA00022679"/>
    </source>
</evidence>
<evidence type="ECO:0000313" key="7">
    <source>
        <dbReference type="Proteomes" id="UP000232722"/>
    </source>
</evidence>
<dbReference type="InterPro" id="IPR020635">
    <property type="entry name" value="Tyr_kinase_cat_dom"/>
</dbReference>
<comment type="caution">
    <text evidence="6">The sequence shown here is derived from an EMBL/GenBank/DDBJ whole genome shotgun (WGS) entry which is preliminary data.</text>
</comment>
<keyword evidence="3 6" id="KW-0418">Kinase</keyword>
<keyword evidence="4" id="KW-0067">ATP-binding</keyword>
<dbReference type="GO" id="GO:0004713">
    <property type="term" value="F:protein tyrosine kinase activity"/>
    <property type="evidence" value="ECO:0007669"/>
    <property type="project" value="InterPro"/>
</dbReference>
<keyword evidence="2" id="KW-0547">Nucleotide-binding</keyword>
<reference evidence="6 7" key="1">
    <citation type="submission" date="2016-04" db="EMBL/GenBank/DDBJ databases">
        <title>Genome analyses suggest a sexual origin of heterokaryosis in a supposedly ancient asexual fungus.</title>
        <authorList>
            <person name="Ropars J."/>
            <person name="Sedzielewska K."/>
            <person name="Noel J."/>
            <person name="Charron P."/>
            <person name="Farinelli L."/>
            <person name="Marton T."/>
            <person name="Kruger M."/>
            <person name="Pelin A."/>
            <person name="Brachmann A."/>
            <person name="Corradi N."/>
        </authorList>
    </citation>
    <scope>NUCLEOTIDE SEQUENCE [LARGE SCALE GENOMIC DNA]</scope>
    <source>
        <strain evidence="6 7">A5</strain>
    </source>
</reference>
<proteinExistence type="predicted"/>
<dbReference type="InterPro" id="IPR051681">
    <property type="entry name" value="Ser/Thr_Kinases-Pseudokinases"/>
</dbReference>
<dbReference type="VEuPathDB" id="FungiDB:RhiirA1_406711"/>
<dbReference type="Pfam" id="PF07714">
    <property type="entry name" value="PK_Tyr_Ser-Thr"/>
    <property type="match status" value="1"/>
</dbReference>
<evidence type="ECO:0000256" key="3">
    <source>
        <dbReference type="ARBA" id="ARBA00022777"/>
    </source>
</evidence>
<dbReference type="Gene3D" id="1.10.510.10">
    <property type="entry name" value="Transferase(Phosphotransferase) domain 1"/>
    <property type="match status" value="1"/>
</dbReference>
<dbReference type="Proteomes" id="UP000232722">
    <property type="component" value="Unassembled WGS sequence"/>
</dbReference>